<name>A0ACC3BIJ6_PYRYE</name>
<organism evidence="1 2">
    <name type="scientific">Pyropia yezoensis</name>
    <name type="common">Susabi-nori</name>
    <name type="synonym">Porphyra yezoensis</name>
    <dbReference type="NCBI Taxonomy" id="2788"/>
    <lineage>
        <taxon>Eukaryota</taxon>
        <taxon>Rhodophyta</taxon>
        <taxon>Bangiophyceae</taxon>
        <taxon>Bangiales</taxon>
        <taxon>Bangiaceae</taxon>
        <taxon>Pyropia</taxon>
    </lineage>
</organism>
<dbReference type="Proteomes" id="UP000798662">
    <property type="component" value="Chromosome 1"/>
</dbReference>
<proteinExistence type="predicted"/>
<accession>A0ACC3BIJ6</accession>
<comment type="caution">
    <text evidence="1">The sequence shown here is derived from an EMBL/GenBank/DDBJ whole genome shotgun (WGS) entry which is preliminary data.</text>
</comment>
<sequence>MGGTRQTGAPASAAAAQRTWRVCRVAVLLATASAVAVGVAATAPRPVAATATVASASSSPYLDGRLPARISLPPGFFPEGIVAGRYPDFYVASLVTGEVYRGDFTHPSRGSLLVTLPYAKGLSFDAGANVLYVAGIDGGAYAIDRNRPVDAPGAVVHLRLPGSPSAGRSSINDAEVAPGHGVFFTDALAPRLLYVPPWPSTKTSWVELDGFEMDERANATNGNGILYLPEGMGGGGGGPRAPAHGGRCPWATAPTLLVGNFGLAHLYAVTLPPDGTATRVDVRCGLPASRRDECSLPGEDGNPTAVMGGVDGMVRHPDRPRDVYIANPTRQSVTVK</sequence>
<protein>
    <submittedName>
        <fullName evidence="1">Uncharacterized protein</fullName>
    </submittedName>
</protein>
<evidence type="ECO:0000313" key="1">
    <source>
        <dbReference type="EMBL" id="KAK1857458.1"/>
    </source>
</evidence>
<reference evidence="1" key="1">
    <citation type="submission" date="2019-11" db="EMBL/GenBank/DDBJ databases">
        <title>Nori genome reveals adaptations in red seaweeds to the harsh intertidal environment.</title>
        <authorList>
            <person name="Wang D."/>
            <person name="Mao Y."/>
        </authorList>
    </citation>
    <scope>NUCLEOTIDE SEQUENCE</scope>
    <source>
        <tissue evidence="1">Gametophyte</tissue>
    </source>
</reference>
<keyword evidence="2" id="KW-1185">Reference proteome</keyword>
<dbReference type="EMBL" id="CM020618">
    <property type="protein sequence ID" value="KAK1857458.1"/>
    <property type="molecule type" value="Genomic_DNA"/>
</dbReference>
<gene>
    <name evidence="1" type="ORF">I4F81_000075</name>
</gene>
<evidence type="ECO:0000313" key="2">
    <source>
        <dbReference type="Proteomes" id="UP000798662"/>
    </source>
</evidence>